<proteinExistence type="predicted"/>
<name>A0A2S1ENI8_LIMRT</name>
<dbReference type="AlphaFoldDB" id="A0A2S1ENI8"/>
<sequence>MCTVESLFSIIVMNSKKLFGSKYTYMIKLNCYLLIAVGVDNKTFKLSGGDIATYA</sequence>
<reference evidence="1 2" key="1">
    <citation type="submission" date="2018-03" db="EMBL/GenBank/DDBJ databases">
        <title>Complete Genome Sequence of the Chinese traditional Highland Barley wine Isolate Lactobacillus reuteri WHH1689.</title>
        <authorList>
            <person name="Chen S."/>
            <person name="Chen L."/>
            <person name="Chen L."/>
            <person name="Li Y."/>
        </authorList>
    </citation>
    <scope>NUCLEOTIDE SEQUENCE [LARGE SCALE GENOMIC DNA]</scope>
    <source>
        <strain evidence="1 2">WHH1689</strain>
    </source>
</reference>
<protein>
    <submittedName>
        <fullName evidence="1">Uncharacterized protein</fullName>
    </submittedName>
</protein>
<evidence type="ECO:0000313" key="1">
    <source>
        <dbReference type="EMBL" id="AWD61487.1"/>
    </source>
</evidence>
<dbReference type="Proteomes" id="UP000244369">
    <property type="component" value="Chromosome"/>
</dbReference>
<gene>
    <name evidence="1" type="ORF">LWHH1689_0121</name>
</gene>
<evidence type="ECO:0000313" key="2">
    <source>
        <dbReference type="Proteomes" id="UP000244369"/>
    </source>
</evidence>
<organism evidence="1 2">
    <name type="scientific">Limosilactobacillus reuteri</name>
    <name type="common">Lactobacillus reuteri</name>
    <dbReference type="NCBI Taxonomy" id="1598"/>
    <lineage>
        <taxon>Bacteria</taxon>
        <taxon>Bacillati</taxon>
        <taxon>Bacillota</taxon>
        <taxon>Bacilli</taxon>
        <taxon>Lactobacillales</taxon>
        <taxon>Lactobacillaceae</taxon>
        <taxon>Limosilactobacillus</taxon>
    </lineage>
</organism>
<accession>A0A2S1ENI8</accession>
<dbReference type="EMBL" id="CP027805">
    <property type="protein sequence ID" value="AWD61487.1"/>
    <property type="molecule type" value="Genomic_DNA"/>
</dbReference>